<dbReference type="AlphaFoldDB" id="A0A5B7I6P7"/>
<evidence type="ECO:0000313" key="1">
    <source>
        <dbReference type="EMBL" id="MPC80200.1"/>
    </source>
</evidence>
<comment type="caution">
    <text evidence="1">The sequence shown here is derived from an EMBL/GenBank/DDBJ whole genome shotgun (WGS) entry which is preliminary data.</text>
</comment>
<dbReference type="Proteomes" id="UP000324222">
    <property type="component" value="Unassembled WGS sequence"/>
</dbReference>
<dbReference type="EMBL" id="VSRR010053356">
    <property type="protein sequence ID" value="MPC80200.1"/>
    <property type="molecule type" value="Genomic_DNA"/>
</dbReference>
<protein>
    <submittedName>
        <fullName evidence="1">Uncharacterized protein</fullName>
    </submittedName>
</protein>
<gene>
    <name evidence="1" type="ORF">E2C01_074772</name>
</gene>
<evidence type="ECO:0000313" key="2">
    <source>
        <dbReference type="Proteomes" id="UP000324222"/>
    </source>
</evidence>
<keyword evidence="2" id="KW-1185">Reference proteome</keyword>
<name>A0A5B7I6P7_PORTR</name>
<sequence>MHRDISPSNHGGNDALLACSITTECPSRLSSPSQGPSIVCRRESAHHYHRFPGMCVEANCALLTMWPQIDQ</sequence>
<proteinExistence type="predicted"/>
<organism evidence="1 2">
    <name type="scientific">Portunus trituberculatus</name>
    <name type="common">Swimming crab</name>
    <name type="synonym">Neptunus trituberculatus</name>
    <dbReference type="NCBI Taxonomy" id="210409"/>
    <lineage>
        <taxon>Eukaryota</taxon>
        <taxon>Metazoa</taxon>
        <taxon>Ecdysozoa</taxon>
        <taxon>Arthropoda</taxon>
        <taxon>Crustacea</taxon>
        <taxon>Multicrustacea</taxon>
        <taxon>Malacostraca</taxon>
        <taxon>Eumalacostraca</taxon>
        <taxon>Eucarida</taxon>
        <taxon>Decapoda</taxon>
        <taxon>Pleocyemata</taxon>
        <taxon>Brachyura</taxon>
        <taxon>Eubrachyura</taxon>
        <taxon>Portunoidea</taxon>
        <taxon>Portunidae</taxon>
        <taxon>Portuninae</taxon>
        <taxon>Portunus</taxon>
    </lineage>
</organism>
<reference evidence="1 2" key="1">
    <citation type="submission" date="2019-05" db="EMBL/GenBank/DDBJ databases">
        <title>Another draft genome of Portunus trituberculatus and its Hox gene families provides insights of decapod evolution.</title>
        <authorList>
            <person name="Jeong J.-H."/>
            <person name="Song I."/>
            <person name="Kim S."/>
            <person name="Choi T."/>
            <person name="Kim D."/>
            <person name="Ryu S."/>
            <person name="Kim W."/>
        </authorList>
    </citation>
    <scope>NUCLEOTIDE SEQUENCE [LARGE SCALE GENOMIC DNA]</scope>
    <source>
        <tissue evidence="1">Muscle</tissue>
    </source>
</reference>
<accession>A0A5B7I6P7</accession>